<keyword evidence="2" id="KW-1185">Reference proteome</keyword>
<dbReference type="EMBL" id="JBHSHC010000112">
    <property type="protein sequence ID" value="MFC4768687.1"/>
    <property type="molecule type" value="Genomic_DNA"/>
</dbReference>
<dbReference type="RefSeq" id="WP_380026635.1">
    <property type="nucleotide sequence ID" value="NZ_JBHSHC010000112.1"/>
</dbReference>
<organism evidence="1 2">
    <name type="scientific">Effusibacillus consociatus</name>
    <dbReference type="NCBI Taxonomy" id="1117041"/>
    <lineage>
        <taxon>Bacteria</taxon>
        <taxon>Bacillati</taxon>
        <taxon>Bacillota</taxon>
        <taxon>Bacilli</taxon>
        <taxon>Bacillales</taxon>
        <taxon>Alicyclobacillaceae</taxon>
        <taxon>Effusibacillus</taxon>
    </lineage>
</organism>
<evidence type="ECO:0000313" key="1">
    <source>
        <dbReference type="EMBL" id="MFC4768687.1"/>
    </source>
</evidence>
<protein>
    <submittedName>
        <fullName evidence="1">Uncharacterized protein</fullName>
    </submittedName>
</protein>
<name>A0ABV9Q7T7_9BACL</name>
<comment type="caution">
    <text evidence="1">The sequence shown here is derived from an EMBL/GenBank/DDBJ whole genome shotgun (WGS) entry which is preliminary data.</text>
</comment>
<reference evidence="2" key="1">
    <citation type="journal article" date="2019" name="Int. J. Syst. Evol. Microbiol.">
        <title>The Global Catalogue of Microorganisms (GCM) 10K type strain sequencing project: providing services to taxonomists for standard genome sequencing and annotation.</title>
        <authorList>
            <consortium name="The Broad Institute Genomics Platform"/>
            <consortium name="The Broad Institute Genome Sequencing Center for Infectious Disease"/>
            <person name="Wu L."/>
            <person name="Ma J."/>
        </authorList>
    </citation>
    <scope>NUCLEOTIDE SEQUENCE [LARGE SCALE GENOMIC DNA]</scope>
    <source>
        <strain evidence="2">WYCCWR 12678</strain>
    </source>
</reference>
<proteinExistence type="predicted"/>
<sequence length="104" mass="11889">MAKQQPGINLSEVLKAFAWLDVYLDTIQVEVGVPDLYHAVYGQELPSIQIDISDSEPMLLFDLCELLEKSGYQDLVHEFFSVLVENQIDVTSWTMNEIPNRKSK</sequence>
<evidence type="ECO:0000313" key="2">
    <source>
        <dbReference type="Proteomes" id="UP001596002"/>
    </source>
</evidence>
<accession>A0ABV9Q7T7</accession>
<dbReference type="Proteomes" id="UP001596002">
    <property type="component" value="Unassembled WGS sequence"/>
</dbReference>
<gene>
    <name evidence="1" type="ORF">ACFO8Q_15185</name>
</gene>